<dbReference type="InterPro" id="IPR036910">
    <property type="entry name" value="HMG_box_dom_sf"/>
</dbReference>
<comment type="caution">
    <text evidence="9">The sequence shown here is derived from an EMBL/GenBank/DDBJ whole genome shotgun (WGS) entry which is preliminary data.</text>
</comment>
<dbReference type="PANTHER" id="PTHR11306">
    <property type="entry name" value="NIEMANN PICK TYPE C2 PROTEIN NPC2-RELATED"/>
    <property type="match status" value="1"/>
</dbReference>
<evidence type="ECO:0000256" key="7">
    <source>
        <dbReference type="SAM" id="MobiDB-lite"/>
    </source>
</evidence>
<feature type="region of interest" description="Disordered" evidence="7">
    <location>
        <begin position="140"/>
        <end position="170"/>
    </location>
</feature>
<evidence type="ECO:0000256" key="6">
    <source>
        <dbReference type="ARBA" id="ARBA00023055"/>
    </source>
</evidence>
<evidence type="ECO:0000256" key="2">
    <source>
        <dbReference type="ARBA" id="ARBA00006370"/>
    </source>
</evidence>
<dbReference type="Pfam" id="PF02221">
    <property type="entry name" value="E1_DerP2_DerF2"/>
    <property type="match status" value="1"/>
</dbReference>
<protein>
    <recommendedName>
        <fullName evidence="8">MD-2-related lipid-recognition domain-containing protein</fullName>
    </recommendedName>
</protein>
<evidence type="ECO:0000256" key="4">
    <source>
        <dbReference type="ARBA" id="ARBA00022448"/>
    </source>
</evidence>
<reference evidence="9 10" key="1">
    <citation type="journal article" date="2018" name="Proc. Natl. Acad. Sci. U.S.A.">
        <title>Draft genome sequence of Camellia sinensis var. sinensis provides insights into the evolution of the tea genome and tea quality.</title>
        <authorList>
            <person name="Wei C."/>
            <person name="Yang H."/>
            <person name="Wang S."/>
            <person name="Zhao J."/>
            <person name="Liu C."/>
            <person name="Gao L."/>
            <person name="Xia E."/>
            <person name="Lu Y."/>
            <person name="Tai Y."/>
            <person name="She G."/>
            <person name="Sun J."/>
            <person name="Cao H."/>
            <person name="Tong W."/>
            <person name="Gao Q."/>
            <person name="Li Y."/>
            <person name="Deng W."/>
            <person name="Jiang X."/>
            <person name="Wang W."/>
            <person name="Chen Q."/>
            <person name="Zhang S."/>
            <person name="Li H."/>
            <person name="Wu J."/>
            <person name="Wang P."/>
            <person name="Li P."/>
            <person name="Shi C."/>
            <person name="Zheng F."/>
            <person name="Jian J."/>
            <person name="Huang B."/>
            <person name="Shan D."/>
            <person name="Shi M."/>
            <person name="Fang C."/>
            <person name="Yue Y."/>
            <person name="Li F."/>
            <person name="Li D."/>
            <person name="Wei S."/>
            <person name="Han B."/>
            <person name="Jiang C."/>
            <person name="Yin Y."/>
            <person name="Xia T."/>
            <person name="Zhang Z."/>
            <person name="Bennetzen J.L."/>
            <person name="Zhao S."/>
            <person name="Wan X."/>
        </authorList>
    </citation>
    <scope>NUCLEOTIDE SEQUENCE [LARGE SCALE GENOMIC DNA]</scope>
    <source>
        <strain evidence="10">cv. Shuchazao</strain>
        <tissue evidence="9">Leaf</tissue>
    </source>
</reference>
<dbReference type="SMART" id="SM00737">
    <property type="entry name" value="ML"/>
    <property type="match status" value="1"/>
</dbReference>
<feature type="domain" description="MD-2-related lipid-recognition" evidence="8">
    <location>
        <begin position="192"/>
        <end position="291"/>
    </location>
</feature>
<accession>A0A4S4DZ59</accession>
<keyword evidence="4" id="KW-0813">Transport</keyword>
<gene>
    <name evidence="9" type="ORF">TEA_002017</name>
</gene>
<comment type="function">
    <text evidence="1">Catalyzes the intermembrane transfer of phosphatidylglycerol and phosphatidylinositol.</text>
</comment>
<keyword evidence="10" id="KW-1185">Reference proteome</keyword>
<dbReference type="GO" id="GO:0032934">
    <property type="term" value="F:sterol binding"/>
    <property type="evidence" value="ECO:0007669"/>
    <property type="project" value="InterPro"/>
</dbReference>
<feature type="region of interest" description="Disordered" evidence="7">
    <location>
        <begin position="23"/>
        <end position="61"/>
    </location>
</feature>
<evidence type="ECO:0000256" key="1">
    <source>
        <dbReference type="ARBA" id="ARBA00002053"/>
    </source>
</evidence>
<dbReference type="GO" id="GO:0015918">
    <property type="term" value="P:sterol transport"/>
    <property type="evidence" value="ECO:0007669"/>
    <property type="project" value="InterPro"/>
</dbReference>
<keyword evidence="5" id="KW-0732">Signal</keyword>
<proteinExistence type="inferred from homology"/>
<evidence type="ECO:0000313" key="10">
    <source>
        <dbReference type="Proteomes" id="UP000306102"/>
    </source>
</evidence>
<dbReference type="Gene3D" id="2.60.40.770">
    <property type="match status" value="1"/>
</dbReference>
<dbReference type="Proteomes" id="UP000306102">
    <property type="component" value="Unassembled WGS sequence"/>
</dbReference>
<evidence type="ECO:0000256" key="3">
    <source>
        <dbReference type="ARBA" id="ARBA00011245"/>
    </source>
</evidence>
<dbReference type="EMBL" id="SDRB02009074">
    <property type="protein sequence ID" value="THG08772.1"/>
    <property type="molecule type" value="Genomic_DNA"/>
</dbReference>
<dbReference type="PANTHER" id="PTHR11306:SF0">
    <property type="entry name" value="PHOSPHATIDYLGLYCEROL_PHOSPHATIDYLINOSITOL TRANSFER PROTEIN"/>
    <property type="match status" value="1"/>
</dbReference>
<dbReference type="SUPFAM" id="SSF81296">
    <property type="entry name" value="E set domains"/>
    <property type="match status" value="1"/>
</dbReference>
<feature type="region of interest" description="Disordered" evidence="7">
    <location>
        <begin position="84"/>
        <end position="116"/>
    </location>
</feature>
<evidence type="ECO:0000256" key="5">
    <source>
        <dbReference type="ARBA" id="ARBA00022729"/>
    </source>
</evidence>
<name>A0A4S4DZ59_CAMSN</name>
<evidence type="ECO:0000259" key="8">
    <source>
        <dbReference type="SMART" id="SM00737"/>
    </source>
</evidence>
<organism evidence="9 10">
    <name type="scientific">Camellia sinensis var. sinensis</name>
    <name type="common">China tea</name>
    <dbReference type="NCBI Taxonomy" id="542762"/>
    <lineage>
        <taxon>Eukaryota</taxon>
        <taxon>Viridiplantae</taxon>
        <taxon>Streptophyta</taxon>
        <taxon>Embryophyta</taxon>
        <taxon>Tracheophyta</taxon>
        <taxon>Spermatophyta</taxon>
        <taxon>Magnoliopsida</taxon>
        <taxon>eudicotyledons</taxon>
        <taxon>Gunneridae</taxon>
        <taxon>Pentapetalae</taxon>
        <taxon>asterids</taxon>
        <taxon>Ericales</taxon>
        <taxon>Theaceae</taxon>
        <taxon>Camellia</taxon>
    </lineage>
</organism>
<dbReference type="AlphaFoldDB" id="A0A4S4DZ59"/>
<dbReference type="InterPro" id="IPR014756">
    <property type="entry name" value="Ig_E-set"/>
</dbReference>
<sequence>MASSSDSMDNTFRARVQKIFGSLSSSSSSLSPPWSLTDGEVEKREWRRPSSAKDDDQTPISFSFDGLACRVVGFRHEMRLSVKRGAPSEKAGKKLVTKKGKAAKDPNKPKRPASAFFEKAPYVAKAEKRKTEYNKTLEAYNKKMAEGPADEEESDKSRSEVNDEDDEDDESGEVYALSWLVIVAVMIILKEEVQCRFPADVQTSQAVPVYWIRDEAISGGKLVIDVAYFGFHIYSETDELCEKTSCPISAGDFLISHSQDLPGFTPPGTYTLTMKMEDGNKNQLTCINFDFSIGFFVSDAVEL</sequence>
<evidence type="ECO:0000313" key="9">
    <source>
        <dbReference type="EMBL" id="THG08772.1"/>
    </source>
</evidence>
<comment type="similarity">
    <text evidence="2">Belongs to the NPC2 family.</text>
</comment>
<dbReference type="InterPro" id="IPR003172">
    <property type="entry name" value="ML_dom"/>
</dbReference>
<comment type="subunit">
    <text evidence="3">Monomer.</text>
</comment>
<keyword evidence="6" id="KW-0445">Lipid transport</keyword>
<dbReference type="SUPFAM" id="SSF47095">
    <property type="entry name" value="HMG-box"/>
    <property type="match status" value="1"/>
</dbReference>
<feature type="compositionally biased region" description="Low complexity" evidence="7">
    <location>
        <begin position="23"/>
        <end position="36"/>
    </location>
</feature>
<dbReference type="InterPro" id="IPR039670">
    <property type="entry name" value="NPC2-like"/>
</dbReference>
<feature type="compositionally biased region" description="Basic and acidic residues" evidence="7">
    <location>
        <begin position="40"/>
        <end position="56"/>
    </location>
</feature>